<feature type="transmembrane region" description="Helical" evidence="6">
    <location>
        <begin position="124"/>
        <end position="145"/>
    </location>
</feature>
<evidence type="ECO:0000256" key="6">
    <source>
        <dbReference type="SAM" id="Phobius"/>
    </source>
</evidence>
<dbReference type="EMBL" id="JACBYR010000001">
    <property type="protein sequence ID" value="NYE83485.1"/>
    <property type="molecule type" value="Genomic_DNA"/>
</dbReference>
<name>A0A7Y9IV85_9BURK</name>
<dbReference type="Pfam" id="PF02653">
    <property type="entry name" value="BPD_transp_2"/>
    <property type="match status" value="1"/>
</dbReference>
<keyword evidence="7" id="KW-0762">Sugar transport</keyword>
<evidence type="ECO:0000256" key="1">
    <source>
        <dbReference type="ARBA" id="ARBA00004651"/>
    </source>
</evidence>
<feature type="transmembrane region" description="Helical" evidence="6">
    <location>
        <begin position="207"/>
        <end position="226"/>
    </location>
</feature>
<accession>A0A7Y9IV85</accession>
<feature type="transmembrane region" description="Helical" evidence="6">
    <location>
        <begin position="157"/>
        <end position="176"/>
    </location>
</feature>
<proteinExistence type="predicted"/>
<feature type="transmembrane region" description="Helical" evidence="6">
    <location>
        <begin position="27"/>
        <end position="49"/>
    </location>
</feature>
<comment type="subcellular location">
    <subcellularLocation>
        <location evidence="1">Cell membrane</location>
        <topology evidence="1">Multi-pass membrane protein</topology>
    </subcellularLocation>
</comment>
<evidence type="ECO:0000256" key="4">
    <source>
        <dbReference type="ARBA" id="ARBA00022989"/>
    </source>
</evidence>
<dbReference type="Proteomes" id="UP000542125">
    <property type="component" value="Unassembled WGS sequence"/>
</dbReference>
<feature type="transmembrane region" description="Helical" evidence="6">
    <location>
        <begin position="69"/>
        <end position="91"/>
    </location>
</feature>
<evidence type="ECO:0000313" key="7">
    <source>
        <dbReference type="EMBL" id="NYE83485.1"/>
    </source>
</evidence>
<keyword evidence="2" id="KW-1003">Cell membrane</keyword>
<keyword evidence="4 6" id="KW-1133">Transmembrane helix</keyword>
<dbReference type="AlphaFoldDB" id="A0A7Y9IV85"/>
<feature type="transmembrane region" description="Helical" evidence="6">
    <location>
        <begin position="98"/>
        <end position="118"/>
    </location>
</feature>
<feature type="transmembrane region" description="Helical" evidence="6">
    <location>
        <begin position="328"/>
        <end position="352"/>
    </location>
</feature>
<organism evidence="7 8">
    <name type="scientific">Pigmentiphaga litoralis</name>
    <dbReference type="NCBI Taxonomy" id="516702"/>
    <lineage>
        <taxon>Bacteria</taxon>
        <taxon>Pseudomonadati</taxon>
        <taxon>Pseudomonadota</taxon>
        <taxon>Betaproteobacteria</taxon>
        <taxon>Burkholderiales</taxon>
        <taxon>Alcaligenaceae</taxon>
        <taxon>Pigmentiphaga</taxon>
    </lineage>
</organism>
<evidence type="ECO:0000256" key="2">
    <source>
        <dbReference type="ARBA" id="ARBA00022475"/>
    </source>
</evidence>
<sequence>MSTLVSPSPRPLGAARFLGAARRAQPLLRAVASIVLALVITSMLILMAGKNPIEAYGHMVMGAFGSWDRIIVGLNKTTPYLLCAVGIALCFRGQVINIGAEGQLAIGGIGAAVVALTWGTLPAWALIPLCLAAGALGGAGWAGIAATIRISRGVHEVLVTLLMNFVALLIVAEVLHGEMGEVGAGFPQTPLFESAAWLPKLISGTDLHIGILLAVLAALAASFLLWRTTLGFRWRLVGASPSAARYAGVSAGRAVFGLMASAGALAGLAGAIECLGVHYRLIEGFSAGFGFNAVAIALMGALNPLYVLPAALFFGFLETGALAMQRQIGVPSSLVLVIQGLTMVFVLCAIGRSDAEKI</sequence>
<evidence type="ECO:0000256" key="3">
    <source>
        <dbReference type="ARBA" id="ARBA00022692"/>
    </source>
</evidence>
<reference evidence="7 8" key="1">
    <citation type="submission" date="2020-07" db="EMBL/GenBank/DDBJ databases">
        <title>Genomic Encyclopedia of Type Strains, Phase IV (KMG-V): Genome sequencing to study the core and pangenomes of soil and plant-associated prokaryotes.</title>
        <authorList>
            <person name="Whitman W."/>
        </authorList>
    </citation>
    <scope>NUCLEOTIDE SEQUENCE [LARGE SCALE GENOMIC DNA]</scope>
    <source>
        <strain evidence="7 8">SAS40</strain>
    </source>
</reference>
<keyword evidence="5 6" id="KW-0472">Membrane</keyword>
<dbReference type="CDD" id="cd06580">
    <property type="entry name" value="TM_PBP1_transp_TpRbsC_like"/>
    <property type="match status" value="1"/>
</dbReference>
<dbReference type="PANTHER" id="PTHR47089:SF1">
    <property type="entry name" value="GUANOSINE ABC TRANSPORTER PERMEASE PROTEIN NUPP"/>
    <property type="match status" value="1"/>
</dbReference>
<evidence type="ECO:0000256" key="5">
    <source>
        <dbReference type="ARBA" id="ARBA00023136"/>
    </source>
</evidence>
<keyword evidence="3 6" id="KW-0812">Transmembrane</keyword>
<dbReference type="InterPro" id="IPR001851">
    <property type="entry name" value="ABC_transp_permease"/>
</dbReference>
<keyword evidence="8" id="KW-1185">Reference proteome</keyword>
<dbReference type="PANTHER" id="PTHR47089">
    <property type="entry name" value="ABC TRANSPORTER, PERMEASE PROTEIN"/>
    <property type="match status" value="1"/>
</dbReference>
<dbReference type="GO" id="GO:0022857">
    <property type="term" value="F:transmembrane transporter activity"/>
    <property type="evidence" value="ECO:0007669"/>
    <property type="project" value="InterPro"/>
</dbReference>
<keyword evidence="7" id="KW-0813">Transport</keyword>
<feature type="transmembrane region" description="Helical" evidence="6">
    <location>
        <begin position="291"/>
        <end position="316"/>
    </location>
</feature>
<protein>
    <submittedName>
        <fullName evidence="7">Simple sugar transport system permease protein</fullName>
    </submittedName>
</protein>
<dbReference type="GO" id="GO:0005886">
    <property type="term" value="C:plasma membrane"/>
    <property type="evidence" value="ECO:0007669"/>
    <property type="project" value="UniProtKB-SubCell"/>
</dbReference>
<dbReference type="RefSeq" id="WP_179587181.1">
    <property type="nucleotide sequence ID" value="NZ_JACBYR010000001.1"/>
</dbReference>
<feature type="transmembrane region" description="Helical" evidence="6">
    <location>
        <begin position="255"/>
        <end position="279"/>
    </location>
</feature>
<gene>
    <name evidence="7" type="ORF">FHW18_002756</name>
</gene>
<comment type="caution">
    <text evidence="7">The sequence shown here is derived from an EMBL/GenBank/DDBJ whole genome shotgun (WGS) entry which is preliminary data.</text>
</comment>
<evidence type="ECO:0000313" key="8">
    <source>
        <dbReference type="Proteomes" id="UP000542125"/>
    </source>
</evidence>